<sequence length="59" mass="6365">MPRRQTRTILLSQELDRVVADQVASGHYSSASEVVRARLRTLIEGQSSPDATPVGDSVG</sequence>
<keyword evidence="3" id="KW-1185">Reference proteome</keyword>
<dbReference type="Gene3D" id="6.10.10.120">
    <property type="entry name" value="Antitoxin ParD1-like"/>
    <property type="match status" value="1"/>
</dbReference>
<dbReference type="InterPro" id="IPR010985">
    <property type="entry name" value="Ribbon_hlx_hlx"/>
</dbReference>
<dbReference type="EMBL" id="JBHUFC010000003">
    <property type="protein sequence ID" value="MFD1787554.1"/>
    <property type="molecule type" value="Genomic_DNA"/>
</dbReference>
<proteinExistence type="predicted"/>
<organism evidence="2 3">
    <name type="scientific">Sphingomonas floccifaciens</name>
    <dbReference type="NCBI Taxonomy" id="1844115"/>
    <lineage>
        <taxon>Bacteria</taxon>
        <taxon>Pseudomonadati</taxon>
        <taxon>Pseudomonadota</taxon>
        <taxon>Alphaproteobacteria</taxon>
        <taxon>Sphingomonadales</taxon>
        <taxon>Sphingomonadaceae</taxon>
        <taxon>Sphingomonas</taxon>
    </lineage>
</organism>
<name>A0ABW4NDF2_9SPHN</name>
<accession>A0ABW4NDF2</accession>
<protein>
    <submittedName>
        <fullName evidence="2">Type II toxin-antitoxin system ParD family antitoxin</fullName>
    </submittedName>
</protein>
<keyword evidence="1" id="KW-1277">Toxin-antitoxin system</keyword>
<evidence type="ECO:0000313" key="3">
    <source>
        <dbReference type="Proteomes" id="UP001597283"/>
    </source>
</evidence>
<gene>
    <name evidence="2" type="ORF">ACFSC3_08215</name>
</gene>
<reference evidence="3" key="1">
    <citation type="journal article" date="2019" name="Int. J. Syst. Evol. Microbiol.">
        <title>The Global Catalogue of Microorganisms (GCM) 10K type strain sequencing project: providing services to taxonomists for standard genome sequencing and annotation.</title>
        <authorList>
            <consortium name="The Broad Institute Genomics Platform"/>
            <consortium name="The Broad Institute Genome Sequencing Center for Infectious Disease"/>
            <person name="Wu L."/>
            <person name="Ma J."/>
        </authorList>
    </citation>
    <scope>NUCLEOTIDE SEQUENCE [LARGE SCALE GENOMIC DNA]</scope>
    <source>
        <strain evidence="3">Q85</strain>
    </source>
</reference>
<comment type="caution">
    <text evidence="2">The sequence shown here is derived from an EMBL/GenBank/DDBJ whole genome shotgun (WGS) entry which is preliminary data.</text>
</comment>
<dbReference type="SUPFAM" id="SSF47598">
    <property type="entry name" value="Ribbon-helix-helix"/>
    <property type="match status" value="1"/>
</dbReference>
<dbReference type="InterPro" id="IPR038296">
    <property type="entry name" value="ParD_sf"/>
</dbReference>
<dbReference type="InterPro" id="IPR022789">
    <property type="entry name" value="ParD"/>
</dbReference>
<evidence type="ECO:0000313" key="2">
    <source>
        <dbReference type="EMBL" id="MFD1787554.1"/>
    </source>
</evidence>
<dbReference type="RefSeq" id="WP_380939926.1">
    <property type="nucleotide sequence ID" value="NZ_JBHUFC010000003.1"/>
</dbReference>
<evidence type="ECO:0000256" key="1">
    <source>
        <dbReference type="ARBA" id="ARBA00022649"/>
    </source>
</evidence>
<dbReference type="Proteomes" id="UP001597283">
    <property type="component" value="Unassembled WGS sequence"/>
</dbReference>
<dbReference type="Pfam" id="PF03693">
    <property type="entry name" value="ParD_antitoxin"/>
    <property type="match status" value="1"/>
</dbReference>